<evidence type="ECO:0000256" key="1">
    <source>
        <dbReference type="SAM" id="Phobius"/>
    </source>
</evidence>
<keyword evidence="1" id="KW-1133">Transmembrane helix</keyword>
<feature type="transmembrane region" description="Helical" evidence="1">
    <location>
        <begin position="136"/>
        <end position="154"/>
    </location>
</feature>
<keyword evidence="1" id="KW-0472">Membrane</keyword>
<dbReference type="EMBL" id="LS483476">
    <property type="protein sequence ID" value="SQI52609.1"/>
    <property type="molecule type" value="Genomic_DNA"/>
</dbReference>
<evidence type="ECO:0000313" key="2">
    <source>
        <dbReference type="EMBL" id="SQI52609.1"/>
    </source>
</evidence>
<protein>
    <submittedName>
        <fullName evidence="2">Uncharacterized protein</fullName>
    </submittedName>
</protein>
<accession>A0A2X4VQT3</accession>
<feature type="transmembrane region" description="Helical" evidence="1">
    <location>
        <begin position="46"/>
        <end position="71"/>
    </location>
</feature>
<dbReference type="KEGG" id="blen:NCTC4824_00502"/>
<dbReference type="AlphaFoldDB" id="A0A2X4VQT3"/>
<feature type="transmembrane region" description="Helical" evidence="1">
    <location>
        <begin position="83"/>
        <end position="108"/>
    </location>
</feature>
<feature type="transmembrane region" description="Helical" evidence="1">
    <location>
        <begin position="201"/>
        <end position="223"/>
    </location>
</feature>
<reference evidence="2 3" key="1">
    <citation type="submission" date="2018-06" db="EMBL/GenBank/DDBJ databases">
        <authorList>
            <consortium name="Pathogen Informatics"/>
            <person name="Doyle S."/>
        </authorList>
    </citation>
    <scope>NUCLEOTIDE SEQUENCE [LARGE SCALE GENOMIC DNA]</scope>
    <source>
        <strain evidence="2 3">NCTC4824</strain>
    </source>
</reference>
<dbReference type="RefSeq" id="WP_066142889.1">
    <property type="nucleotide sequence ID" value="NZ_CBCSGM010000002.1"/>
</dbReference>
<feature type="transmembrane region" description="Helical" evidence="1">
    <location>
        <begin position="18"/>
        <end position="40"/>
    </location>
</feature>
<evidence type="ECO:0000313" key="3">
    <source>
        <dbReference type="Proteomes" id="UP000249134"/>
    </source>
</evidence>
<sequence>MNNVQSVLKIHNRDKWSWIYIPAMILFSSFLVNLIVSYSISSVEKFYTGGITSIFIYIFVAGILTVAQTFPFALGMSIRRKDFFIGTSLMGISASIVIGLLILIFSIIEKQSDGWGTGLHFFYFPYINDGNPLQQLTIYILLFACLFFFGFTIASFARRFGGKGMFILAITSLLLGSVAVLLCTYYQVWTDIFQWITNHTAIQLALWLIPFVLFYLVASFLLLRKATV</sequence>
<proteinExistence type="predicted"/>
<name>A0A2X4VQT3_LEDLE</name>
<feature type="transmembrane region" description="Helical" evidence="1">
    <location>
        <begin position="166"/>
        <end position="189"/>
    </location>
</feature>
<keyword evidence="1" id="KW-0812">Transmembrane</keyword>
<organism evidence="2 3">
    <name type="scientific">Lederbergia lenta</name>
    <name type="common">Bacillus lentus</name>
    <dbReference type="NCBI Taxonomy" id="1467"/>
    <lineage>
        <taxon>Bacteria</taxon>
        <taxon>Bacillati</taxon>
        <taxon>Bacillota</taxon>
        <taxon>Bacilli</taxon>
        <taxon>Bacillales</taxon>
        <taxon>Bacillaceae</taxon>
        <taxon>Lederbergia</taxon>
    </lineage>
</organism>
<keyword evidence="3" id="KW-1185">Reference proteome</keyword>
<dbReference type="STRING" id="1348624.GCA_001591545_02706"/>
<dbReference type="Proteomes" id="UP000249134">
    <property type="component" value="Chromosome 1"/>
</dbReference>
<gene>
    <name evidence="2" type="ORF">NCTC4824_00502</name>
</gene>